<proteinExistence type="predicted"/>
<organism evidence="1">
    <name type="scientific">Favella ehrenbergii</name>
    <dbReference type="NCBI Taxonomy" id="182087"/>
    <lineage>
        <taxon>Eukaryota</taxon>
        <taxon>Sar</taxon>
        <taxon>Alveolata</taxon>
        <taxon>Ciliophora</taxon>
        <taxon>Intramacronucleata</taxon>
        <taxon>Spirotrichea</taxon>
        <taxon>Choreotrichia</taxon>
        <taxon>Tintinnida</taxon>
        <taxon>Xystonellidae</taxon>
        <taxon>Favella</taxon>
    </lineage>
</organism>
<evidence type="ECO:0000313" key="1">
    <source>
        <dbReference type="EMBL" id="CAE0311361.1"/>
    </source>
</evidence>
<sequence>MDARAAKITDSEATRRYLEEGNFFFAKDAAKMGLIDQIVSPDAFFQEHFKGELYTIGELKSSIWEKLGLINREEYLASILDSLADEHLQAAEDALQSSTQMLEADPLTFAMQQGLLSPHLTRDFP</sequence>
<name>A0A7S3I1W7_9SPIT</name>
<accession>A0A7S3I1W7</accession>
<dbReference type="AlphaFoldDB" id="A0A7S3I1W7"/>
<reference evidence="1" key="1">
    <citation type="submission" date="2021-01" db="EMBL/GenBank/DDBJ databases">
        <authorList>
            <person name="Corre E."/>
            <person name="Pelletier E."/>
            <person name="Niang G."/>
            <person name="Scheremetjew M."/>
            <person name="Finn R."/>
            <person name="Kale V."/>
            <person name="Holt S."/>
            <person name="Cochrane G."/>
            <person name="Meng A."/>
            <person name="Brown T."/>
            <person name="Cohen L."/>
        </authorList>
    </citation>
    <scope>NUCLEOTIDE SEQUENCE</scope>
    <source>
        <strain evidence="1">Fehren 1</strain>
    </source>
</reference>
<gene>
    <name evidence="1" type="ORF">FEHR0123_LOCUS6280</name>
</gene>
<dbReference type="EMBL" id="HBIE01020641">
    <property type="protein sequence ID" value="CAE0311361.1"/>
    <property type="molecule type" value="Transcribed_RNA"/>
</dbReference>
<protein>
    <submittedName>
        <fullName evidence="1">Uncharacterized protein</fullName>
    </submittedName>
</protein>